<gene>
    <name evidence="4" type="primary">rfbC</name>
    <name evidence="4" type="ORF">GCM10007147_07010</name>
</gene>
<dbReference type="Gene3D" id="2.60.120.10">
    <property type="entry name" value="Jelly Rolls"/>
    <property type="match status" value="1"/>
</dbReference>
<evidence type="ECO:0000256" key="1">
    <source>
        <dbReference type="ARBA" id="ARBA00010154"/>
    </source>
</evidence>
<dbReference type="GO" id="GO:0005829">
    <property type="term" value="C:cytosol"/>
    <property type="evidence" value="ECO:0007669"/>
    <property type="project" value="TreeGrafter"/>
</dbReference>
<dbReference type="InterPro" id="IPR011051">
    <property type="entry name" value="RmlC_Cupin_sf"/>
</dbReference>
<dbReference type="PANTHER" id="PTHR21047">
    <property type="entry name" value="DTDP-6-DEOXY-D-GLUCOSE-3,5 EPIMERASE"/>
    <property type="match status" value="1"/>
</dbReference>
<organism evidence="4 5">
    <name type="scientific">Nocardiopsis kunsanensis</name>
    <dbReference type="NCBI Taxonomy" id="141693"/>
    <lineage>
        <taxon>Bacteria</taxon>
        <taxon>Bacillati</taxon>
        <taxon>Actinomycetota</taxon>
        <taxon>Actinomycetes</taxon>
        <taxon>Streptosporangiales</taxon>
        <taxon>Nocardiopsidaceae</taxon>
        <taxon>Nocardiopsis</taxon>
    </lineage>
</organism>
<keyword evidence="5" id="KW-1185">Reference proteome</keyword>
<dbReference type="InterPro" id="IPR000888">
    <property type="entry name" value="RmlC-like"/>
</dbReference>
<comment type="caution">
    <text evidence="4">The sequence shown here is derived from an EMBL/GenBank/DDBJ whole genome shotgun (WGS) entry which is preliminary data.</text>
</comment>
<reference evidence="4 5" key="1">
    <citation type="journal article" date="2014" name="Int. J. Syst. Evol. Microbiol.">
        <title>Complete genome sequence of Corynebacterium casei LMG S-19264T (=DSM 44701T), isolated from a smear-ripened cheese.</title>
        <authorList>
            <consortium name="US DOE Joint Genome Institute (JGI-PGF)"/>
            <person name="Walter F."/>
            <person name="Albersmeier A."/>
            <person name="Kalinowski J."/>
            <person name="Ruckert C."/>
        </authorList>
    </citation>
    <scope>NUCLEOTIDE SEQUENCE [LARGE SCALE GENOMIC DNA]</scope>
    <source>
        <strain evidence="4 5">KCTC 19473</strain>
    </source>
</reference>
<evidence type="ECO:0000313" key="4">
    <source>
        <dbReference type="EMBL" id="GHD17639.1"/>
    </source>
</evidence>
<dbReference type="PANTHER" id="PTHR21047:SF2">
    <property type="entry name" value="THYMIDINE DIPHOSPHO-4-KETO-RHAMNOSE 3,5-EPIMERASE"/>
    <property type="match status" value="1"/>
</dbReference>
<comment type="similarity">
    <text evidence="1">Belongs to the dTDP-4-dehydrorhamnose 3,5-epimerase family.</text>
</comment>
<feature type="active site" description="Proton donor" evidence="2">
    <location>
        <position position="133"/>
    </location>
</feature>
<dbReference type="EMBL" id="BMXL01000002">
    <property type="protein sequence ID" value="GHD17639.1"/>
    <property type="molecule type" value="Genomic_DNA"/>
</dbReference>
<feature type="active site" description="Proton acceptor" evidence="2">
    <location>
        <position position="63"/>
    </location>
</feature>
<dbReference type="SUPFAM" id="SSF51182">
    <property type="entry name" value="RmlC-like cupins"/>
    <property type="match status" value="1"/>
</dbReference>
<feature type="site" description="Participates in a stacking interaction with the thymidine ring of dTDP-4-oxo-6-deoxyglucose" evidence="3">
    <location>
        <position position="139"/>
    </location>
</feature>
<protein>
    <submittedName>
        <fullName evidence="4">dTDP-4-dehydrorhamnose 3,5-epimerase</fullName>
    </submittedName>
</protein>
<dbReference type="InterPro" id="IPR014710">
    <property type="entry name" value="RmlC-like_jellyroll"/>
</dbReference>
<dbReference type="RefSeq" id="WP_193517365.1">
    <property type="nucleotide sequence ID" value="NZ_BMXL01000002.1"/>
</dbReference>
<dbReference type="CDD" id="cd00438">
    <property type="entry name" value="cupin_RmlC"/>
    <property type="match status" value="1"/>
</dbReference>
<dbReference type="GO" id="GO:0008830">
    <property type="term" value="F:dTDP-4-dehydrorhamnose 3,5-epimerase activity"/>
    <property type="evidence" value="ECO:0007669"/>
    <property type="project" value="InterPro"/>
</dbReference>
<evidence type="ECO:0000256" key="2">
    <source>
        <dbReference type="PIRSR" id="PIRSR600888-1"/>
    </source>
</evidence>
<accession>A0A918X915</accession>
<dbReference type="AlphaFoldDB" id="A0A918X915"/>
<proteinExistence type="inferred from homology"/>
<evidence type="ECO:0000256" key="3">
    <source>
        <dbReference type="PIRSR" id="PIRSR600888-3"/>
    </source>
</evidence>
<name>A0A918X915_9ACTN</name>
<dbReference type="GO" id="GO:0000271">
    <property type="term" value="P:polysaccharide biosynthetic process"/>
    <property type="evidence" value="ECO:0007669"/>
    <property type="project" value="TreeGrafter"/>
</dbReference>
<evidence type="ECO:0000313" key="5">
    <source>
        <dbReference type="Proteomes" id="UP000654947"/>
    </source>
</evidence>
<dbReference type="Pfam" id="PF00908">
    <property type="entry name" value="dTDP_sugar_isom"/>
    <property type="match status" value="1"/>
</dbReference>
<dbReference type="Proteomes" id="UP000654947">
    <property type="component" value="Unassembled WGS sequence"/>
</dbReference>
<sequence>MEAEPMAVEGAFTFTAPIHHDDRGSFSSPYLASSFAEATGKDLFSPAQMSHSTSRRGVVRGIHYTAAPPGAAKLVYCPRGRALDFVIDLRTGSPSFGRWTRQELGPAAGRSVYLPVGTGHLFVALEDDTVMVYAMSREYVPENELAVAPHDPDLALALPEGADVLSQRDTAAPTLRTARARGLLPDYRTSVELERAQVRRPVSPSGHR</sequence>